<dbReference type="STRING" id="1656094.BFC18_05735"/>
<organism evidence="7 8">
    <name type="scientific">Alteromonas confluentis</name>
    <dbReference type="NCBI Taxonomy" id="1656094"/>
    <lineage>
        <taxon>Bacteria</taxon>
        <taxon>Pseudomonadati</taxon>
        <taxon>Pseudomonadota</taxon>
        <taxon>Gammaproteobacteria</taxon>
        <taxon>Alteromonadales</taxon>
        <taxon>Alteromonadaceae</taxon>
        <taxon>Alteromonas/Salinimonas group</taxon>
        <taxon>Alteromonas</taxon>
    </lineage>
</organism>
<evidence type="ECO:0000259" key="6">
    <source>
        <dbReference type="PROSITE" id="PS51007"/>
    </source>
</evidence>
<reference evidence="7 8" key="1">
    <citation type="submission" date="2016-08" db="EMBL/GenBank/DDBJ databases">
        <authorList>
            <person name="Seilhamer J.J."/>
        </authorList>
    </citation>
    <scope>NUCLEOTIDE SEQUENCE [LARGE SCALE GENOMIC DNA]</scope>
    <source>
        <strain evidence="7 8">KCTC 42603</strain>
    </source>
</reference>
<evidence type="ECO:0000313" key="7">
    <source>
        <dbReference type="EMBL" id="OFC71939.1"/>
    </source>
</evidence>
<feature type="domain" description="Cytochrome c" evidence="6">
    <location>
        <begin position="34"/>
        <end position="113"/>
    </location>
</feature>
<dbReference type="Proteomes" id="UP000175691">
    <property type="component" value="Unassembled WGS sequence"/>
</dbReference>
<sequence>MKSSIKALVVTGLFSLSTAAMATDDAGFSLGNKFEEASGDELYHAICQGCHMSEAQGAQGAGRYPALANNPKLSAGAYVTFMVSNGMGGMPALKQYLSDEQIAEVVNYTRTHFGNNFTDKVSADDVKIIAKR</sequence>
<protein>
    <submittedName>
        <fullName evidence="7">Cytochrome C oxidase Cbb3</fullName>
    </submittedName>
</protein>
<keyword evidence="3 4" id="KW-0408">Iron</keyword>
<dbReference type="GO" id="GO:0020037">
    <property type="term" value="F:heme binding"/>
    <property type="evidence" value="ECO:0007669"/>
    <property type="project" value="InterPro"/>
</dbReference>
<dbReference type="SUPFAM" id="SSF46626">
    <property type="entry name" value="Cytochrome c"/>
    <property type="match status" value="1"/>
</dbReference>
<dbReference type="GO" id="GO:0046872">
    <property type="term" value="F:metal ion binding"/>
    <property type="evidence" value="ECO:0007669"/>
    <property type="project" value="UniProtKB-KW"/>
</dbReference>
<gene>
    <name evidence="7" type="ORF">BFC18_05735</name>
</gene>
<name>A0A1E7ZEK8_9ALTE</name>
<keyword evidence="1 4" id="KW-0349">Heme</keyword>
<keyword evidence="8" id="KW-1185">Reference proteome</keyword>
<feature type="signal peptide" evidence="5">
    <location>
        <begin position="1"/>
        <end position="22"/>
    </location>
</feature>
<accession>A0A1E7ZEK8</accession>
<evidence type="ECO:0000256" key="3">
    <source>
        <dbReference type="ARBA" id="ARBA00023004"/>
    </source>
</evidence>
<keyword evidence="5" id="KW-0732">Signal</keyword>
<dbReference type="InterPro" id="IPR051459">
    <property type="entry name" value="Cytochrome_c-type_DH"/>
</dbReference>
<feature type="chain" id="PRO_5009209777" evidence="5">
    <location>
        <begin position="23"/>
        <end position="132"/>
    </location>
</feature>
<dbReference type="RefSeq" id="WP_070123989.1">
    <property type="nucleotide sequence ID" value="NZ_MDHN01000009.1"/>
</dbReference>
<dbReference type="OrthoDB" id="5523448at2"/>
<comment type="caution">
    <text evidence="7">The sequence shown here is derived from an EMBL/GenBank/DDBJ whole genome shotgun (WGS) entry which is preliminary data.</text>
</comment>
<dbReference type="Pfam" id="PF13442">
    <property type="entry name" value="Cytochrome_CBB3"/>
    <property type="match status" value="1"/>
</dbReference>
<dbReference type="InterPro" id="IPR036909">
    <property type="entry name" value="Cyt_c-like_dom_sf"/>
</dbReference>
<evidence type="ECO:0000256" key="1">
    <source>
        <dbReference type="ARBA" id="ARBA00022617"/>
    </source>
</evidence>
<evidence type="ECO:0000256" key="4">
    <source>
        <dbReference type="PROSITE-ProRule" id="PRU00433"/>
    </source>
</evidence>
<dbReference type="PANTHER" id="PTHR35008">
    <property type="entry name" value="BLL4482 PROTEIN-RELATED"/>
    <property type="match status" value="1"/>
</dbReference>
<dbReference type="InterPro" id="IPR009056">
    <property type="entry name" value="Cyt_c-like_dom"/>
</dbReference>
<dbReference type="PROSITE" id="PS51007">
    <property type="entry name" value="CYTC"/>
    <property type="match status" value="1"/>
</dbReference>
<proteinExistence type="predicted"/>
<evidence type="ECO:0000313" key="8">
    <source>
        <dbReference type="Proteomes" id="UP000175691"/>
    </source>
</evidence>
<evidence type="ECO:0000256" key="2">
    <source>
        <dbReference type="ARBA" id="ARBA00022723"/>
    </source>
</evidence>
<dbReference type="PANTHER" id="PTHR35008:SF9">
    <property type="entry name" value="CYTOCHROME C DOMAIN-CONTAINING PROTEIN"/>
    <property type="match status" value="1"/>
</dbReference>
<keyword evidence="2 4" id="KW-0479">Metal-binding</keyword>
<dbReference type="EMBL" id="MDHN01000009">
    <property type="protein sequence ID" value="OFC71939.1"/>
    <property type="molecule type" value="Genomic_DNA"/>
</dbReference>
<dbReference type="AlphaFoldDB" id="A0A1E7ZEK8"/>
<evidence type="ECO:0000256" key="5">
    <source>
        <dbReference type="SAM" id="SignalP"/>
    </source>
</evidence>
<dbReference type="GO" id="GO:0009055">
    <property type="term" value="F:electron transfer activity"/>
    <property type="evidence" value="ECO:0007669"/>
    <property type="project" value="InterPro"/>
</dbReference>
<dbReference type="Gene3D" id="1.10.760.10">
    <property type="entry name" value="Cytochrome c-like domain"/>
    <property type="match status" value="1"/>
</dbReference>